<organism evidence="1 2">
    <name type="scientific">Microdochium trichocladiopsis</name>
    <dbReference type="NCBI Taxonomy" id="1682393"/>
    <lineage>
        <taxon>Eukaryota</taxon>
        <taxon>Fungi</taxon>
        <taxon>Dikarya</taxon>
        <taxon>Ascomycota</taxon>
        <taxon>Pezizomycotina</taxon>
        <taxon>Sordariomycetes</taxon>
        <taxon>Xylariomycetidae</taxon>
        <taxon>Xylariales</taxon>
        <taxon>Microdochiaceae</taxon>
        <taxon>Microdochium</taxon>
    </lineage>
</organism>
<dbReference type="GeneID" id="70184229"/>
<accession>A0A9P8Y1D6</accession>
<comment type="caution">
    <text evidence="1">The sequence shown here is derived from an EMBL/GenBank/DDBJ whole genome shotgun (WGS) entry which is preliminary data.</text>
</comment>
<proteinExistence type="predicted"/>
<dbReference type="EMBL" id="JAGTJQ010000008">
    <property type="protein sequence ID" value="KAH7025784.1"/>
    <property type="molecule type" value="Genomic_DNA"/>
</dbReference>
<dbReference type="RefSeq" id="XP_046009001.1">
    <property type="nucleotide sequence ID" value="XM_046154683.1"/>
</dbReference>
<reference evidence="1" key="1">
    <citation type="journal article" date="2021" name="Nat. Commun.">
        <title>Genetic determinants of endophytism in the Arabidopsis root mycobiome.</title>
        <authorList>
            <person name="Mesny F."/>
            <person name="Miyauchi S."/>
            <person name="Thiergart T."/>
            <person name="Pickel B."/>
            <person name="Atanasova L."/>
            <person name="Karlsson M."/>
            <person name="Huettel B."/>
            <person name="Barry K.W."/>
            <person name="Haridas S."/>
            <person name="Chen C."/>
            <person name="Bauer D."/>
            <person name="Andreopoulos W."/>
            <person name="Pangilinan J."/>
            <person name="LaButti K."/>
            <person name="Riley R."/>
            <person name="Lipzen A."/>
            <person name="Clum A."/>
            <person name="Drula E."/>
            <person name="Henrissat B."/>
            <person name="Kohler A."/>
            <person name="Grigoriev I.V."/>
            <person name="Martin F.M."/>
            <person name="Hacquard S."/>
        </authorList>
    </citation>
    <scope>NUCLEOTIDE SEQUENCE</scope>
    <source>
        <strain evidence="1">MPI-CAGE-CH-0230</strain>
    </source>
</reference>
<gene>
    <name evidence="1" type="ORF">B0I36DRAFT_329128</name>
</gene>
<protein>
    <submittedName>
        <fullName evidence="1">Uncharacterized protein</fullName>
    </submittedName>
</protein>
<name>A0A9P8Y1D6_9PEZI</name>
<keyword evidence="2" id="KW-1185">Reference proteome</keyword>
<sequence>MIVACAWQTLFPMLPVKASSPSSLLPKPLAKSAGTAPGHVFRQSVIYFWQAPSQPHQLLQRDFALFLTTYRAILNPPFAVDNRPCLTKACLPP</sequence>
<evidence type="ECO:0000313" key="2">
    <source>
        <dbReference type="Proteomes" id="UP000756346"/>
    </source>
</evidence>
<dbReference type="Proteomes" id="UP000756346">
    <property type="component" value="Unassembled WGS sequence"/>
</dbReference>
<evidence type="ECO:0000313" key="1">
    <source>
        <dbReference type="EMBL" id="KAH7025784.1"/>
    </source>
</evidence>
<dbReference type="AlphaFoldDB" id="A0A9P8Y1D6"/>